<dbReference type="Pfam" id="PF13173">
    <property type="entry name" value="AAA_14"/>
    <property type="match status" value="1"/>
</dbReference>
<name>C2L053_9FIRM</name>
<evidence type="ECO:0000313" key="3">
    <source>
        <dbReference type="EMBL" id="EEJ50589.1"/>
    </source>
</evidence>
<proteinExistence type="predicted"/>
<comment type="caution">
    <text evidence="3">The sequence shown here is derived from an EMBL/GenBank/DDBJ whole genome shotgun (WGS) entry which is preliminary data.</text>
</comment>
<organism evidence="3 4">
    <name type="scientific">Oribacterium sinus F0268</name>
    <dbReference type="NCBI Taxonomy" id="585501"/>
    <lineage>
        <taxon>Bacteria</taxon>
        <taxon>Bacillati</taxon>
        <taxon>Bacillota</taxon>
        <taxon>Clostridia</taxon>
        <taxon>Lachnospirales</taxon>
        <taxon>Lachnospiraceae</taxon>
        <taxon>Oribacterium</taxon>
    </lineage>
</organism>
<reference evidence="3 4" key="1">
    <citation type="submission" date="2009-04" db="EMBL/GenBank/DDBJ databases">
        <authorList>
            <person name="Qin X."/>
            <person name="Bachman B."/>
            <person name="Battles P."/>
            <person name="Bell A."/>
            <person name="Bess C."/>
            <person name="Bickham C."/>
            <person name="Chaboub L."/>
            <person name="Chen D."/>
            <person name="Coyle M."/>
            <person name="Deiros D.R."/>
            <person name="Dinh H."/>
            <person name="Forbes L."/>
            <person name="Fowler G."/>
            <person name="Francisco L."/>
            <person name="Fu Q."/>
            <person name="Gubbala S."/>
            <person name="Hale W."/>
            <person name="Han Y."/>
            <person name="Hemphill L."/>
            <person name="Highlander S.K."/>
            <person name="Hirani K."/>
            <person name="Hogues M."/>
            <person name="Jackson L."/>
            <person name="Jakkamsetti A."/>
            <person name="Javaid M."/>
            <person name="Jiang H."/>
            <person name="Korchina V."/>
            <person name="Kovar C."/>
            <person name="Lara F."/>
            <person name="Lee S."/>
            <person name="Mata R."/>
            <person name="Mathew T."/>
            <person name="Moen C."/>
            <person name="Morales K."/>
            <person name="Munidasa M."/>
            <person name="Nazareth L."/>
            <person name="Ngo R."/>
            <person name="Nguyen L."/>
            <person name="Okwuonu G."/>
            <person name="Ongeri F."/>
            <person name="Patil S."/>
            <person name="Petrosino J."/>
            <person name="Pham C."/>
            <person name="Pham P."/>
            <person name="Pu L.-L."/>
            <person name="Puazo M."/>
            <person name="Raj R."/>
            <person name="Reid J."/>
            <person name="Rouhana J."/>
            <person name="Saada N."/>
            <person name="Shang Y."/>
            <person name="Simmons D."/>
            <person name="Thornton R."/>
            <person name="Warren J."/>
            <person name="Weissenberger G."/>
            <person name="Zhang J."/>
            <person name="Zhang L."/>
            <person name="Zhou C."/>
            <person name="Zhu D."/>
            <person name="Muzny D."/>
            <person name="Worley K."/>
            <person name="Gibbs R."/>
        </authorList>
    </citation>
    <scope>NUCLEOTIDE SEQUENCE [LARGE SCALE GENOMIC DNA]</scope>
    <source>
        <strain evidence="3 4">F0268</strain>
    </source>
</reference>
<dbReference type="Pfam" id="PF13635">
    <property type="entry name" value="DUF4143"/>
    <property type="match status" value="1"/>
</dbReference>
<dbReference type="EMBL" id="ACKX01000203">
    <property type="protein sequence ID" value="EEJ50589.1"/>
    <property type="molecule type" value="Genomic_DNA"/>
</dbReference>
<dbReference type="Gene3D" id="3.40.50.300">
    <property type="entry name" value="P-loop containing nucleotide triphosphate hydrolases"/>
    <property type="match status" value="1"/>
</dbReference>
<gene>
    <name evidence="3" type="ORF">HMPREF6123_2122</name>
</gene>
<dbReference type="RefSeq" id="WP_007157268.1">
    <property type="nucleotide sequence ID" value="NZ_GG668534.1"/>
</dbReference>
<dbReference type="HOGENOM" id="CLU_041527_1_1_9"/>
<dbReference type="PANTHER" id="PTHR33295">
    <property type="entry name" value="ATPASE"/>
    <property type="match status" value="1"/>
</dbReference>
<protein>
    <submittedName>
        <fullName evidence="3">Uncharacterized protein</fullName>
    </submittedName>
</protein>
<dbReference type="PANTHER" id="PTHR33295:SF18">
    <property type="entry name" value="AAA+ ATPASE DOMAIN-CONTAINING PROTEIN"/>
    <property type="match status" value="1"/>
</dbReference>
<feature type="domain" description="DUF4143" evidence="2">
    <location>
        <begin position="204"/>
        <end position="354"/>
    </location>
</feature>
<evidence type="ECO:0000259" key="2">
    <source>
        <dbReference type="Pfam" id="PF13635"/>
    </source>
</evidence>
<evidence type="ECO:0000313" key="4">
    <source>
        <dbReference type="Proteomes" id="UP000004121"/>
    </source>
</evidence>
<dbReference type="eggNOG" id="COG1373">
    <property type="taxonomic scope" value="Bacteria"/>
</dbReference>
<dbReference type="AlphaFoldDB" id="C2L053"/>
<dbReference type="OrthoDB" id="9801684at2"/>
<accession>C2L053</accession>
<feature type="domain" description="AAA" evidence="1">
    <location>
        <begin position="23"/>
        <end position="151"/>
    </location>
</feature>
<dbReference type="SUPFAM" id="SSF52540">
    <property type="entry name" value="P-loop containing nucleoside triphosphate hydrolases"/>
    <property type="match status" value="1"/>
</dbReference>
<keyword evidence="4" id="KW-1185">Reference proteome</keyword>
<dbReference type="InterPro" id="IPR025420">
    <property type="entry name" value="DUF4143"/>
</dbReference>
<dbReference type="InterPro" id="IPR027417">
    <property type="entry name" value="P-loop_NTPase"/>
</dbReference>
<dbReference type="InterPro" id="IPR041682">
    <property type="entry name" value="AAA_14"/>
</dbReference>
<dbReference type="InParanoid" id="C2L053"/>
<evidence type="ECO:0000259" key="1">
    <source>
        <dbReference type="Pfam" id="PF13173"/>
    </source>
</evidence>
<sequence length="411" mass="48099">MTWYPRENYLKKIRDFYHETDIIKVITGVRRCGKSCLMETIANELKSSGIPSNHIYFFDLDSKDYHKITNPEQLEQLLESVPKVRGTKYLFVDEIQNVKDFELILNSFRRSNKWSIFITGSNSYLLSGELMTKLTGRYIEFEMFPLSFEEYEGIKKFYGKKIASDRQEELQNYILEGGFPRTIQLENIAAKRRYVQSVIEEIFEKDIRRRLKIRNKNTFETVQKYIINNFAATTSLKSLKKAIEQNGTAISEATIARYVKALLDAKILCECPRFDMKSKKSLSGEKKYYLADTAFYCAQNTDNRINFGPVLENITYIYAKSHDYSVAVGRIGKLECDFILRNNEMRYSYIQVAYTIALSKDTEDREYRPLEAIKDNYPKYVVTADSILQQRNGIEHINLIDFMRNGKEFLA</sequence>
<dbReference type="Proteomes" id="UP000004121">
    <property type="component" value="Unassembled WGS sequence"/>
</dbReference>